<comment type="subcellular location">
    <subcellularLocation>
        <location evidence="4">Periplasm</location>
    </subcellularLocation>
</comment>
<dbReference type="Pfam" id="PF03968">
    <property type="entry name" value="LptD_N"/>
    <property type="match status" value="1"/>
</dbReference>
<dbReference type="EMBL" id="NHOO01000007">
    <property type="protein sequence ID" value="OVE48416.1"/>
    <property type="molecule type" value="Genomic_DNA"/>
</dbReference>
<evidence type="ECO:0000259" key="6">
    <source>
        <dbReference type="Pfam" id="PF03968"/>
    </source>
</evidence>
<keyword evidence="2 4" id="KW-0732">Signal</keyword>
<dbReference type="PANTHER" id="PTHR36504:SF1">
    <property type="entry name" value="LIPOPOLYSACCHARIDE EXPORT SYSTEM PROTEIN LPTA"/>
    <property type="match status" value="1"/>
</dbReference>
<keyword evidence="8" id="KW-1185">Reference proteome</keyword>
<dbReference type="GO" id="GO:0043165">
    <property type="term" value="P:Gram-negative-bacterium-type cell outer membrane assembly"/>
    <property type="evidence" value="ECO:0007669"/>
    <property type="project" value="UniProtKB-UniRule"/>
</dbReference>
<dbReference type="PANTHER" id="PTHR36504">
    <property type="entry name" value="LIPOPOLYSACCHARIDE EXPORT SYSTEM PROTEIN LPTA"/>
    <property type="match status" value="1"/>
</dbReference>
<evidence type="ECO:0000256" key="1">
    <source>
        <dbReference type="ARBA" id="ARBA00022448"/>
    </source>
</evidence>
<evidence type="ECO:0000313" key="7">
    <source>
        <dbReference type="EMBL" id="OVE48416.1"/>
    </source>
</evidence>
<keyword evidence="1 4" id="KW-0813">Transport</keyword>
<comment type="function">
    <text evidence="4">Involved in the assembly of lipopolysaccharide (LPS). Required for the translocation of LPS from the inner membrane to the outer membrane.</text>
</comment>
<proteinExistence type="inferred from homology"/>
<evidence type="ECO:0000313" key="8">
    <source>
        <dbReference type="Proteomes" id="UP000196342"/>
    </source>
</evidence>
<dbReference type="Gene3D" id="2.60.450.10">
    <property type="entry name" value="Lipopolysaccharide (LPS) transport protein A like domain"/>
    <property type="match status" value="1"/>
</dbReference>
<comment type="similarity">
    <text evidence="4">Belongs to the LptA family.</text>
</comment>
<dbReference type="OMA" id="VPTQQME"/>
<dbReference type="RefSeq" id="WP_011136877.1">
    <property type="nucleotide sequence ID" value="NZ_CP024028.1"/>
</dbReference>
<dbReference type="Proteomes" id="UP000196342">
    <property type="component" value="Unassembled WGS sequence"/>
</dbReference>
<comment type="caution">
    <text evidence="7">The sequence shown here is derived from an EMBL/GenBank/DDBJ whole genome shotgun (WGS) entry which is preliminary data.</text>
</comment>
<sequence precursor="true">MSNNSRILLAGLLLSAAALAHAEQADKTKPIEITSDNGCTMEQTKGISTCTGNVVVVQGTLRLNADKVVATQDQQGNQTLQATGRIVTFRQKLDNNSGWIEGQSSKLDYDSAKHFAVLTGNARVKRNGDLVIGNVITYDTQSEVYQVMGGGASAGKGGGRTTVILQPKTSASQPAAAKPAAGAAKP</sequence>
<dbReference type="GO" id="GO:0030288">
    <property type="term" value="C:outer membrane-bounded periplasmic space"/>
    <property type="evidence" value="ECO:0007669"/>
    <property type="project" value="TreeGrafter"/>
</dbReference>
<accession>A0A202BA24</accession>
<dbReference type="AlphaFoldDB" id="A0A202BA24"/>
<feature type="signal peptide" evidence="4">
    <location>
        <begin position="1"/>
        <end position="22"/>
    </location>
</feature>
<dbReference type="GO" id="GO:0017089">
    <property type="term" value="F:glycolipid transfer activity"/>
    <property type="evidence" value="ECO:0007669"/>
    <property type="project" value="TreeGrafter"/>
</dbReference>
<name>A0A202BA24_CHRVL</name>
<dbReference type="GO" id="GO:0009279">
    <property type="term" value="C:cell outer membrane"/>
    <property type="evidence" value="ECO:0007669"/>
    <property type="project" value="TreeGrafter"/>
</dbReference>
<dbReference type="NCBIfam" id="TIGR03002">
    <property type="entry name" value="outer_YhbN_LptA"/>
    <property type="match status" value="1"/>
</dbReference>
<feature type="chain" id="PRO_5011321680" description="Lipopolysaccharide export system protein LptA" evidence="4">
    <location>
        <begin position="23"/>
        <end position="186"/>
    </location>
</feature>
<dbReference type="InterPro" id="IPR014340">
    <property type="entry name" value="LptA"/>
</dbReference>
<feature type="domain" description="Organic solvent tolerance-like N-terminal" evidence="6">
    <location>
        <begin position="32"/>
        <end position="143"/>
    </location>
</feature>
<gene>
    <name evidence="4" type="primary">lptA</name>
    <name evidence="7" type="ORF">CBW21_10730</name>
</gene>
<comment type="subunit">
    <text evidence="4">Component of the lipopolysaccharide transport and assembly complex.</text>
</comment>
<keyword evidence="3 4" id="KW-0574">Periplasm</keyword>
<evidence type="ECO:0000256" key="3">
    <source>
        <dbReference type="ARBA" id="ARBA00022764"/>
    </source>
</evidence>
<protein>
    <recommendedName>
        <fullName evidence="4">Lipopolysaccharide export system protein LptA</fullName>
    </recommendedName>
</protein>
<dbReference type="GO" id="GO:0015920">
    <property type="term" value="P:lipopolysaccharide transport"/>
    <property type="evidence" value="ECO:0007669"/>
    <property type="project" value="UniProtKB-UniRule"/>
</dbReference>
<dbReference type="InterPro" id="IPR052037">
    <property type="entry name" value="LPS_export_LptA"/>
</dbReference>
<evidence type="ECO:0000256" key="5">
    <source>
        <dbReference type="SAM" id="MobiDB-lite"/>
    </source>
</evidence>
<organism evidence="7 8">
    <name type="scientific">Chromobacterium violaceum</name>
    <dbReference type="NCBI Taxonomy" id="536"/>
    <lineage>
        <taxon>Bacteria</taxon>
        <taxon>Pseudomonadati</taxon>
        <taxon>Pseudomonadota</taxon>
        <taxon>Betaproteobacteria</taxon>
        <taxon>Neisseriales</taxon>
        <taxon>Chromobacteriaceae</taxon>
        <taxon>Chromobacterium</taxon>
    </lineage>
</organism>
<dbReference type="InterPro" id="IPR005653">
    <property type="entry name" value="OstA-like_N"/>
</dbReference>
<evidence type="ECO:0000256" key="2">
    <source>
        <dbReference type="ARBA" id="ARBA00022729"/>
    </source>
</evidence>
<feature type="region of interest" description="Disordered" evidence="5">
    <location>
        <begin position="167"/>
        <end position="186"/>
    </location>
</feature>
<dbReference type="HAMAP" id="MF_01914">
    <property type="entry name" value="LPS_assembly_LptA"/>
    <property type="match status" value="1"/>
</dbReference>
<dbReference type="GO" id="GO:0001530">
    <property type="term" value="F:lipopolysaccharide binding"/>
    <property type="evidence" value="ECO:0007669"/>
    <property type="project" value="InterPro"/>
</dbReference>
<reference evidence="7 8" key="1">
    <citation type="submission" date="2017-05" db="EMBL/GenBank/DDBJ databases">
        <title>Chromobacterium violaceum GHPS1 isolated from Hydrocarbon polluted soil in French Guiana display an awesome secondary metabolite arsenal and a battery of drug and heavy-metal-resistance and detoxification of xenobiotics proteins.</title>
        <authorList>
            <person name="Belbahri L."/>
        </authorList>
    </citation>
    <scope>NUCLEOTIDE SEQUENCE [LARGE SCALE GENOMIC DNA]</scope>
    <source>
        <strain evidence="7 8">GHPS1</strain>
    </source>
</reference>
<evidence type="ECO:0000256" key="4">
    <source>
        <dbReference type="HAMAP-Rule" id="MF_01914"/>
    </source>
</evidence>